<dbReference type="Pfam" id="PF07258">
    <property type="entry name" value="COMM_domain"/>
    <property type="match status" value="1"/>
</dbReference>
<evidence type="ECO:0000259" key="3">
    <source>
        <dbReference type="PROSITE" id="PS51269"/>
    </source>
</evidence>
<dbReference type="OrthoDB" id="1917519at2759"/>
<evidence type="ECO:0000256" key="2">
    <source>
        <dbReference type="ARBA" id="ARBA00093469"/>
    </source>
</evidence>
<organism evidence="4 5">
    <name type="scientific">Coptotermes formosanus</name>
    <name type="common">Formosan subterranean termite</name>
    <dbReference type="NCBI Taxonomy" id="36987"/>
    <lineage>
        <taxon>Eukaryota</taxon>
        <taxon>Metazoa</taxon>
        <taxon>Ecdysozoa</taxon>
        <taxon>Arthropoda</taxon>
        <taxon>Hexapoda</taxon>
        <taxon>Insecta</taxon>
        <taxon>Pterygota</taxon>
        <taxon>Neoptera</taxon>
        <taxon>Polyneoptera</taxon>
        <taxon>Dictyoptera</taxon>
        <taxon>Blattodea</taxon>
        <taxon>Blattoidea</taxon>
        <taxon>Termitoidae</taxon>
        <taxon>Rhinotermitidae</taxon>
        <taxon>Coptotermes</taxon>
    </lineage>
</organism>
<sequence>MELCVDIAAGLRLLGSPTAITEDCFTKLLDAAICAIVDGQKATNVSQLCNSKGDAIKECYAAVLSFLIEAARHDADPDTLSDTLLQDYNFNAQRSEKLVGIYRQHKTKLQAALSHIGTNAPHIIDASWTLDYCVKTTSLEQVGSFIYLIQFHTESCEEDCVSSVKFLCTQEELQDLVWKMRDAVRHVEKIANM</sequence>
<comment type="caution">
    <text evidence="4">The sequence shown here is derived from an EMBL/GenBank/DDBJ whole genome shotgun (WGS) entry which is preliminary data.</text>
</comment>
<dbReference type="GO" id="GO:0006814">
    <property type="term" value="P:sodium ion transport"/>
    <property type="evidence" value="ECO:0007669"/>
    <property type="project" value="InterPro"/>
</dbReference>
<evidence type="ECO:0000256" key="1">
    <source>
        <dbReference type="ARBA" id="ARBA00016548"/>
    </source>
</evidence>
<dbReference type="PANTHER" id="PTHR31159:SF1">
    <property type="entry name" value="COMM DOMAIN-CONTAINING PROTEIN 3"/>
    <property type="match status" value="1"/>
</dbReference>
<dbReference type="InterPro" id="IPR017920">
    <property type="entry name" value="COMM"/>
</dbReference>
<proteinExistence type="inferred from homology"/>
<dbReference type="InParanoid" id="A0A6L2PRX4"/>
<gene>
    <name evidence="4" type="ORF">Cfor_10324</name>
</gene>
<keyword evidence="5" id="KW-1185">Reference proteome</keyword>
<evidence type="ECO:0000313" key="5">
    <source>
        <dbReference type="Proteomes" id="UP000502823"/>
    </source>
</evidence>
<dbReference type="CDD" id="cd04751">
    <property type="entry name" value="Commd3"/>
    <property type="match status" value="1"/>
</dbReference>
<feature type="domain" description="COMM" evidence="3">
    <location>
        <begin position="122"/>
        <end position="191"/>
    </location>
</feature>
<protein>
    <recommendedName>
        <fullName evidence="1">COMM domain-containing protein 3</fullName>
    </recommendedName>
</protein>
<comment type="similarity">
    <text evidence="2">Belongs to the COMM domain-containing protein 3 family.</text>
</comment>
<dbReference type="Proteomes" id="UP000502823">
    <property type="component" value="Unassembled WGS sequence"/>
</dbReference>
<name>A0A6L2PRX4_COPFO</name>
<evidence type="ECO:0000313" key="4">
    <source>
        <dbReference type="EMBL" id="GFG35333.1"/>
    </source>
</evidence>
<dbReference type="PANTHER" id="PTHR31159">
    <property type="entry name" value="COMM DOMAIN-CONTAINING PROTEIN 3"/>
    <property type="match status" value="1"/>
</dbReference>
<dbReference type="InterPro" id="IPR037355">
    <property type="entry name" value="COMMD3"/>
</dbReference>
<dbReference type="EMBL" id="BLKM01008935">
    <property type="protein sequence ID" value="GFG35333.1"/>
    <property type="molecule type" value="Genomic_DNA"/>
</dbReference>
<dbReference type="AlphaFoldDB" id="A0A6L2PRX4"/>
<accession>A0A6L2PRX4</accession>
<reference evidence="5" key="1">
    <citation type="submission" date="2020-01" db="EMBL/GenBank/DDBJ databases">
        <title>Draft genome sequence of the Termite Coptotermes fromosanus.</title>
        <authorList>
            <person name="Itakura S."/>
            <person name="Yosikawa Y."/>
            <person name="Umezawa K."/>
        </authorList>
    </citation>
    <scope>NUCLEOTIDE SEQUENCE [LARGE SCALE GENOMIC DNA]</scope>
</reference>
<dbReference type="FunCoup" id="A0A6L2PRX4">
    <property type="interactions" value="13"/>
</dbReference>
<dbReference type="PROSITE" id="PS51269">
    <property type="entry name" value="COMM"/>
    <property type="match status" value="1"/>
</dbReference>
<dbReference type="Pfam" id="PF21672">
    <property type="entry name" value="COMM_HN"/>
    <property type="match status" value="1"/>
</dbReference>